<dbReference type="InterPro" id="IPR023393">
    <property type="entry name" value="START-like_dom_sf"/>
</dbReference>
<organism evidence="2 3">
    <name type="scientific">Leishmania martiniquensis</name>
    <dbReference type="NCBI Taxonomy" id="1580590"/>
    <lineage>
        <taxon>Eukaryota</taxon>
        <taxon>Discoba</taxon>
        <taxon>Euglenozoa</taxon>
        <taxon>Kinetoplastea</taxon>
        <taxon>Metakinetoplastina</taxon>
        <taxon>Trypanosomatida</taxon>
        <taxon>Trypanosomatidae</taxon>
        <taxon>Leishmaniinae</taxon>
        <taxon>Leishmania</taxon>
    </lineage>
</organism>
<protein>
    <recommendedName>
        <fullName evidence="4">START domain-containing protein</fullName>
    </recommendedName>
</protein>
<sequence length="994" mass="107867">MLASSDEDVVAAVPVLKSLLALVAVSPASWKQLSSCDGYTVCEIPPMPALGLPLKSYRTQFVVNADLDSFQRVLNDETSLREYDPTLKDLRTLERRACTTLLYTSYVSPSPWLIAPRDFCVWCASVLTTPQQLKRVCRESADGTGEPSIGSVTPSECGQTWQGFQGPLDPSQTLYLQNSVNALELDCAAVPTSLNGKPLVRGVVYCFGYVAFADPSIEGRLRVTNYCCVDPAGQLTQWLVATAVNENTKKLRKIAALAEAAAAAAPAAARIVSCPSVLSAPPSPAEEALKRSCSVTSHRKALSDTTREDGVTTPPPTEVHCDAAQSPPLPTVMGVPASEKPPSPKAEADAASLEPPASTGSSPRPHLAQVERRSASPLSMRKESTPAYLHTLTSKPLQRPDSVAISDSRIELLSLLARANGWRTRRESGEVQYAELRSLPEPLCSKDPLCVAMRVSTSVRCRLDTFAAVSRNPALFPEIDPELVRVVSTSTPSVASSLAPSREPSTSGHGAVPAARAATEASLFFSTNGRLDTVSQVRHYQFDAGNAFRYPWDMILHCSDVELTHLDGGRYGFHTPGVHAATYVWVGAENTTSYYRGAHPDGYHRHMRVRLFGLTAVAVPRCADTVRVSQYMLFEAGAPLPPMRQNRWHLTFQKKSPKEEFLPSVAIWMEGRMKRLCRIGEEQQCRLNSSAMVALDKMPLLYFLYQVHRAEGSRALESPETALYGDVLARPILWAGKGGNQRLGTEGGSSEPPLLVLATVFPCSLTKLRNYMQLSPARHRYALESGLHAYEEFPSPPDFTAVRVAYGAASATFPWVRLTLLEAFGEICGANVSSPTLVLSRVGVDGDVGSDCEQLNFINVCVGALHRSADEHFEDGRVFCSGWVATKLEGDANHADANSTLGALERLCSGHTPVSLELFRKRPNAGSKSEDAAVQSPQRIMVTQYLSVGLSPSRQHHLDANGLPHGCIAEQASLLQRFRDAVCSWDFIEAAPSP</sequence>
<dbReference type="InterPro" id="IPR051213">
    <property type="entry name" value="START_lipid_transfer"/>
</dbReference>
<dbReference type="PANTHER" id="PTHR19308">
    <property type="entry name" value="PHOSPHATIDYLCHOLINE TRANSFER PROTEIN"/>
    <property type="match status" value="1"/>
</dbReference>
<feature type="compositionally biased region" description="Basic and acidic residues" evidence="1">
    <location>
        <begin position="301"/>
        <end position="310"/>
    </location>
</feature>
<dbReference type="AlphaFoldDB" id="A0A836K8U4"/>
<reference evidence="2 3" key="1">
    <citation type="submission" date="2021-03" db="EMBL/GenBank/DDBJ databases">
        <title>Leishmania (Mundinia) martiniquensis Genome sequencing and assembly.</title>
        <authorList>
            <person name="Almutairi H."/>
            <person name="Gatherer D."/>
        </authorList>
    </citation>
    <scope>NUCLEOTIDE SEQUENCE [LARGE SCALE GENOMIC DNA]</scope>
    <source>
        <strain evidence="2">LSCM1</strain>
    </source>
</reference>
<dbReference type="OrthoDB" id="273321at2759"/>
<dbReference type="SUPFAM" id="SSF55961">
    <property type="entry name" value="Bet v1-like"/>
    <property type="match status" value="1"/>
</dbReference>
<dbReference type="Proteomes" id="UP000673552">
    <property type="component" value="Chromosome 36"/>
</dbReference>
<dbReference type="SMR" id="A0A836K8U4"/>
<dbReference type="PANTHER" id="PTHR19308:SF51">
    <property type="entry name" value="START DOMAIN-CONTAINING PROTEIN"/>
    <property type="match status" value="1"/>
</dbReference>
<feature type="region of interest" description="Disordered" evidence="1">
    <location>
        <begin position="288"/>
        <end position="387"/>
    </location>
</feature>
<dbReference type="KEGG" id="lmat:92510690"/>
<name>A0A836K8U4_9TRYP</name>
<accession>A0A836K8U4</accession>
<evidence type="ECO:0000313" key="3">
    <source>
        <dbReference type="Proteomes" id="UP000673552"/>
    </source>
</evidence>
<feature type="compositionally biased region" description="Basic and acidic residues" evidence="1">
    <location>
        <begin position="369"/>
        <end position="384"/>
    </location>
</feature>
<evidence type="ECO:0000313" key="2">
    <source>
        <dbReference type="EMBL" id="KAG5464346.1"/>
    </source>
</evidence>
<dbReference type="GeneID" id="92510690"/>
<gene>
    <name evidence="2" type="ORF">LSCM1_00528</name>
</gene>
<keyword evidence="3" id="KW-1185">Reference proteome</keyword>
<proteinExistence type="predicted"/>
<dbReference type="EMBL" id="JAFEUZ010000036">
    <property type="protein sequence ID" value="KAG5464346.1"/>
    <property type="molecule type" value="Genomic_DNA"/>
</dbReference>
<evidence type="ECO:0000256" key="1">
    <source>
        <dbReference type="SAM" id="MobiDB-lite"/>
    </source>
</evidence>
<dbReference type="Gene3D" id="3.30.530.20">
    <property type="match status" value="1"/>
</dbReference>
<comment type="caution">
    <text evidence="2">The sequence shown here is derived from an EMBL/GenBank/DDBJ whole genome shotgun (WGS) entry which is preliminary data.</text>
</comment>
<dbReference type="RefSeq" id="XP_067174283.1">
    <property type="nucleotide sequence ID" value="XM_067318178.1"/>
</dbReference>
<evidence type="ECO:0008006" key="4">
    <source>
        <dbReference type="Google" id="ProtNLM"/>
    </source>
</evidence>